<keyword evidence="6" id="KW-0560">Oxidoreductase</keyword>
<keyword evidence="7" id="KW-0408">Iron</keyword>
<dbReference type="GO" id="GO:0020037">
    <property type="term" value="F:heme binding"/>
    <property type="evidence" value="ECO:0007669"/>
    <property type="project" value="InterPro"/>
</dbReference>
<keyword evidence="2 12" id="KW-0575">Peroxidase</keyword>
<dbReference type="InterPro" id="IPR048328">
    <property type="entry name" value="Dyp_perox_C"/>
</dbReference>
<evidence type="ECO:0000259" key="11">
    <source>
        <dbReference type="Pfam" id="PF20628"/>
    </source>
</evidence>
<feature type="domain" description="Dyp-type peroxidase C-terminal" evidence="11">
    <location>
        <begin position="251"/>
        <end position="441"/>
    </location>
</feature>
<sequence length="453" mass="48409">MPTDPASTDPAPPDPAPRGRAAAETDLSGPAPSDAAPTDRPAWNRRSLLTGAVAGAGVTGLGAVSAAALGGQAPWSGAATDETRPGQRTEPFHGARQAGVATLPQAFCAFVGLKLDAAATRDSLRRLLRVLTDDAAALTSGQAPVNDQEPWLAENPSRLTVTVGFGPRTVKLIAPSRVPQWLRPLPAFGVDRLQEAWGQADLLLQLCCDDKLTLAHAQRVLLKDVRSFASVQWVQDGFRNTVGATPDGQTMRNLFGQVDGTSNPYPGEADHEKVVYGQSGFTPWVQDGTSLVLRRIHMNLDTWDEADTPAREDAVGRRLSDGAPLTGQQEHDEPDLDAVGPLGFPVISSYSHVRRSRSPNPDEKIFRRVYNYDLAVHDASGRSRSGDVSGGVSTTGLIFASYQADPVKQFVPIQRRLDELDMLNTWTVPIGSAVFAIPPGCREGGFVGDVLFT</sequence>
<evidence type="ECO:0000313" key="13">
    <source>
        <dbReference type="Proteomes" id="UP000315730"/>
    </source>
</evidence>
<evidence type="ECO:0000313" key="12">
    <source>
        <dbReference type="EMBL" id="GEC98080.1"/>
    </source>
</evidence>
<dbReference type="InterPro" id="IPR006311">
    <property type="entry name" value="TAT_signal"/>
</dbReference>
<dbReference type="PROSITE" id="PS51404">
    <property type="entry name" value="DYP_PEROXIDASE"/>
    <property type="match status" value="1"/>
</dbReference>
<organism evidence="12 13">
    <name type="scientific">Kocuria varians</name>
    <name type="common">Micrococcus varians</name>
    <dbReference type="NCBI Taxonomy" id="1272"/>
    <lineage>
        <taxon>Bacteria</taxon>
        <taxon>Bacillati</taxon>
        <taxon>Actinomycetota</taxon>
        <taxon>Actinomycetes</taxon>
        <taxon>Micrococcales</taxon>
        <taxon>Micrococcaceae</taxon>
        <taxon>Kocuria</taxon>
    </lineage>
</organism>
<evidence type="ECO:0000256" key="6">
    <source>
        <dbReference type="ARBA" id="ARBA00023002"/>
    </source>
</evidence>
<dbReference type="InterPro" id="IPR006314">
    <property type="entry name" value="Dyp_peroxidase"/>
</dbReference>
<evidence type="ECO:0000259" key="10">
    <source>
        <dbReference type="Pfam" id="PF04261"/>
    </source>
</evidence>
<keyword evidence="13" id="KW-1185">Reference proteome</keyword>
<name>A0A4Y4D5N9_KOCVA</name>
<protein>
    <submittedName>
        <fullName evidence="12">Peroxidase</fullName>
    </submittedName>
</protein>
<comment type="similarity">
    <text evidence="8">Belongs to the DyP-type peroxidase family.</text>
</comment>
<feature type="compositionally biased region" description="Basic and acidic residues" evidence="9">
    <location>
        <begin position="308"/>
        <end position="320"/>
    </location>
</feature>
<comment type="caution">
    <text evidence="12">The sequence shown here is derived from an EMBL/GenBank/DDBJ whole genome shotgun (WGS) entry which is preliminary data.</text>
</comment>
<evidence type="ECO:0000256" key="5">
    <source>
        <dbReference type="ARBA" id="ARBA00022729"/>
    </source>
</evidence>
<feature type="domain" description="Dyp-type peroxidase N-terminal" evidence="10">
    <location>
        <begin position="97"/>
        <end position="239"/>
    </location>
</feature>
<comment type="cofactor">
    <cofactor evidence="1">
        <name>heme b</name>
        <dbReference type="ChEBI" id="CHEBI:60344"/>
    </cofactor>
</comment>
<dbReference type="GO" id="GO:0005829">
    <property type="term" value="C:cytosol"/>
    <property type="evidence" value="ECO:0007669"/>
    <property type="project" value="TreeGrafter"/>
</dbReference>
<keyword evidence="5" id="KW-0732">Signal</keyword>
<feature type="region of interest" description="Disordered" evidence="9">
    <location>
        <begin position="1"/>
        <end position="42"/>
    </location>
</feature>
<dbReference type="PANTHER" id="PTHR30521">
    <property type="entry name" value="DEFERROCHELATASE/PEROXIDASE"/>
    <property type="match status" value="1"/>
</dbReference>
<feature type="region of interest" description="Disordered" evidence="9">
    <location>
        <begin position="307"/>
        <end position="338"/>
    </location>
</feature>
<evidence type="ECO:0000256" key="3">
    <source>
        <dbReference type="ARBA" id="ARBA00022617"/>
    </source>
</evidence>
<dbReference type="GO" id="GO:0046872">
    <property type="term" value="F:metal ion binding"/>
    <property type="evidence" value="ECO:0007669"/>
    <property type="project" value="UniProtKB-KW"/>
</dbReference>
<evidence type="ECO:0000256" key="4">
    <source>
        <dbReference type="ARBA" id="ARBA00022723"/>
    </source>
</evidence>
<dbReference type="Pfam" id="PF04261">
    <property type="entry name" value="Dyp_perox_N"/>
    <property type="match status" value="1"/>
</dbReference>
<dbReference type="NCBIfam" id="TIGR01413">
    <property type="entry name" value="Dyp_perox_fam"/>
    <property type="match status" value="1"/>
</dbReference>
<dbReference type="RefSeq" id="WP_082810333.1">
    <property type="nucleotide sequence ID" value="NZ_BJNW01000002.1"/>
</dbReference>
<proteinExistence type="inferred from homology"/>
<dbReference type="InterPro" id="IPR011008">
    <property type="entry name" value="Dimeric_a/b-barrel"/>
</dbReference>
<reference evidence="12 13" key="1">
    <citation type="submission" date="2019-06" db="EMBL/GenBank/DDBJ databases">
        <title>Whole genome shotgun sequence of Kocuria varians NBRC 15358.</title>
        <authorList>
            <person name="Hosoyama A."/>
            <person name="Uohara A."/>
            <person name="Ohji S."/>
            <person name="Ichikawa N."/>
        </authorList>
    </citation>
    <scope>NUCLEOTIDE SEQUENCE [LARGE SCALE GENOMIC DNA]</scope>
    <source>
        <strain evidence="12 13">NBRC 15358</strain>
    </source>
</reference>
<keyword evidence="3" id="KW-0349">Heme</keyword>
<dbReference type="InterPro" id="IPR048327">
    <property type="entry name" value="Dyp_perox_N"/>
</dbReference>
<dbReference type="AlphaFoldDB" id="A0A4Y4D5N9"/>
<gene>
    <name evidence="12" type="ORF">KVA01_02350</name>
</gene>
<keyword evidence="4" id="KW-0479">Metal-binding</keyword>
<dbReference type="Pfam" id="PF20628">
    <property type="entry name" value="Dyp_perox_C"/>
    <property type="match status" value="1"/>
</dbReference>
<evidence type="ECO:0000256" key="1">
    <source>
        <dbReference type="ARBA" id="ARBA00001970"/>
    </source>
</evidence>
<dbReference type="STRING" id="1272.GCA_900014985_01452"/>
<evidence type="ECO:0000256" key="9">
    <source>
        <dbReference type="SAM" id="MobiDB-lite"/>
    </source>
</evidence>
<dbReference type="GO" id="GO:0004601">
    <property type="term" value="F:peroxidase activity"/>
    <property type="evidence" value="ECO:0007669"/>
    <property type="project" value="UniProtKB-KW"/>
</dbReference>
<dbReference type="EMBL" id="BJNW01000002">
    <property type="protein sequence ID" value="GEC98080.1"/>
    <property type="molecule type" value="Genomic_DNA"/>
</dbReference>
<evidence type="ECO:0000256" key="2">
    <source>
        <dbReference type="ARBA" id="ARBA00022559"/>
    </source>
</evidence>
<evidence type="ECO:0000256" key="8">
    <source>
        <dbReference type="ARBA" id="ARBA00025737"/>
    </source>
</evidence>
<dbReference type="SUPFAM" id="SSF54909">
    <property type="entry name" value="Dimeric alpha+beta barrel"/>
    <property type="match status" value="1"/>
</dbReference>
<dbReference type="PROSITE" id="PS51318">
    <property type="entry name" value="TAT"/>
    <property type="match status" value="1"/>
</dbReference>
<evidence type="ECO:0000256" key="7">
    <source>
        <dbReference type="ARBA" id="ARBA00023004"/>
    </source>
</evidence>
<dbReference type="Proteomes" id="UP000315730">
    <property type="component" value="Unassembled WGS sequence"/>
</dbReference>
<accession>A0A4Y4D5N9</accession>
<dbReference type="OrthoDB" id="9781066at2"/>
<dbReference type="PANTHER" id="PTHR30521:SF4">
    <property type="entry name" value="DEFERROCHELATASE"/>
    <property type="match status" value="1"/>
</dbReference>